<keyword evidence="8" id="KW-0378">Hydrolase</keyword>
<dbReference type="Gene3D" id="1.20.1540.10">
    <property type="entry name" value="Rhomboid-like"/>
    <property type="match status" value="1"/>
</dbReference>
<evidence type="ECO:0000256" key="5">
    <source>
        <dbReference type="ARBA" id="ARBA00022989"/>
    </source>
</evidence>
<keyword evidence="6 8" id="KW-0472">Membrane</keyword>
<dbReference type="Pfam" id="PF01694">
    <property type="entry name" value="Rhomboid"/>
    <property type="match status" value="1"/>
</dbReference>
<comment type="similarity">
    <text evidence="2 8">Belongs to the peptidase S54 family.</text>
</comment>
<dbReference type="GO" id="GO:0006508">
    <property type="term" value="P:proteolysis"/>
    <property type="evidence" value="ECO:0007669"/>
    <property type="project" value="UniProtKB-KW"/>
</dbReference>
<keyword evidence="5 8" id="KW-1133">Transmembrane helix</keyword>
<dbReference type="InterPro" id="IPR022764">
    <property type="entry name" value="Peptidase_S54_rhomboid_dom"/>
</dbReference>
<keyword evidence="7" id="KW-0813">Transport</keyword>
<dbReference type="InterPro" id="IPR035952">
    <property type="entry name" value="Rhomboid-like_sf"/>
</dbReference>
<dbReference type="EC" id="3.4.21.105" evidence="8"/>
<evidence type="ECO:0000256" key="3">
    <source>
        <dbReference type="ARBA" id="ARBA00009748"/>
    </source>
</evidence>
<feature type="transmembrane region" description="Helical" evidence="8">
    <location>
        <begin position="178"/>
        <end position="196"/>
    </location>
</feature>
<dbReference type="EMBL" id="VEPZ02000082">
    <property type="protein sequence ID" value="KAE8733945.1"/>
    <property type="molecule type" value="Genomic_DNA"/>
</dbReference>
<evidence type="ECO:0000256" key="4">
    <source>
        <dbReference type="ARBA" id="ARBA00022692"/>
    </source>
</evidence>
<dbReference type="PANTHER" id="PTHR22936">
    <property type="entry name" value="RHOMBOID-RELATED"/>
    <property type="match status" value="1"/>
</dbReference>
<feature type="transmembrane region" description="Helical" evidence="8">
    <location>
        <begin position="276"/>
        <end position="300"/>
    </location>
</feature>
<comment type="similarity">
    <text evidence="3 7">Belongs to the plant LTP family.</text>
</comment>
<dbReference type="SUPFAM" id="SSF144091">
    <property type="entry name" value="Rhomboid-like"/>
    <property type="match status" value="1"/>
</dbReference>
<comment type="caution">
    <text evidence="8">Lacks conserved residue(s) required for the propagation of feature annotation.</text>
</comment>
<proteinExistence type="inferred from homology"/>
<dbReference type="PRINTS" id="PR00382">
    <property type="entry name" value="LIPIDTRNSFER"/>
</dbReference>
<evidence type="ECO:0000256" key="1">
    <source>
        <dbReference type="ARBA" id="ARBA00004141"/>
    </source>
</evidence>
<comment type="subcellular location">
    <subcellularLocation>
        <location evidence="1 8">Membrane</location>
        <topology evidence="1 8">Multi-pass membrane protein</topology>
    </subcellularLocation>
</comment>
<dbReference type="GO" id="GO:0008289">
    <property type="term" value="F:lipid binding"/>
    <property type="evidence" value="ECO:0007669"/>
    <property type="project" value="UniProtKB-KW"/>
</dbReference>
<organism evidence="10 11">
    <name type="scientific">Hibiscus syriacus</name>
    <name type="common">Rose of Sharon</name>
    <dbReference type="NCBI Taxonomy" id="106335"/>
    <lineage>
        <taxon>Eukaryota</taxon>
        <taxon>Viridiplantae</taxon>
        <taxon>Streptophyta</taxon>
        <taxon>Embryophyta</taxon>
        <taxon>Tracheophyta</taxon>
        <taxon>Spermatophyta</taxon>
        <taxon>Magnoliopsida</taxon>
        <taxon>eudicotyledons</taxon>
        <taxon>Gunneridae</taxon>
        <taxon>Pentapetalae</taxon>
        <taxon>rosids</taxon>
        <taxon>malvids</taxon>
        <taxon>Malvales</taxon>
        <taxon>Malvaceae</taxon>
        <taxon>Malvoideae</taxon>
        <taxon>Hibiscus</taxon>
    </lineage>
</organism>
<evidence type="ECO:0000256" key="8">
    <source>
        <dbReference type="RuleBase" id="RU362115"/>
    </source>
</evidence>
<keyword evidence="8" id="KW-0645">Protease</keyword>
<keyword evidence="11" id="KW-1185">Reference proteome</keyword>
<evidence type="ECO:0000259" key="9">
    <source>
        <dbReference type="SMART" id="SM00499"/>
    </source>
</evidence>
<dbReference type="SUPFAM" id="SSF47699">
    <property type="entry name" value="Bifunctional inhibitor/lipid-transfer protein/seed storage 2S albumin"/>
    <property type="match status" value="1"/>
</dbReference>
<feature type="transmembrane region" description="Helical" evidence="8">
    <location>
        <begin position="37"/>
        <end position="59"/>
    </location>
</feature>
<evidence type="ECO:0000256" key="6">
    <source>
        <dbReference type="ARBA" id="ARBA00023136"/>
    </source>
</evidence>
<accession>A0A6A3CWH7</accession>
<name>A0A6A3CWH7_HIBSY</name>
<dbReference type="InterPro" id="IPR002610">
    <property type="entry name" value="Peptidase_S54_rhomboid-like"/>
</dbReference>
<dbReference type="SMART" id="SM00499">
    <property type="entry name" value="AAI"/>
    <property type="match status" value="1"/>
</dbReference>
<comment type="catalytic activity">
    <reaction evidence="8">
        <text>Cleaves type-1 transmembrane domains using a catalytic dyad composed of serine and histidine that are contributed by different transmembrane domains.</text>
        <dbReference type="EC" id="3.4.21.105"/>
    </reaction>
</comment>
<evidence type="ECO:0000313" key="11">
    <source>
        <dbReference type="Proteomes" id="UP000436088"/>
    </source>
</evidence>
<reference evidence="10" key="1">
    <citation type="submission" date="2019-09" db="EMBL/GenBank/DDBJ databases">
        <title>Draft genome information of white flower Hibiscus syriacus.</title>
        <authorList>
            <person name="Kim Y.-M."/>
        </authorList>
    </citation>
    <scope>NUCLEOTIDE SEQUENCE [LARGE SCALE GENOMIC DNA]</scope>
    <source>
        <strain evidence="10">YM2019G1</strain>
    </source>
</reference>
<comment type="function">
    <text evidence="7">Plant non-specific lipid-transfer proteins transfer phospholipids as well as galactolipids across membranes. May play a role in wax or cutin deposition in the cell walls of expanding epidermal cells and certain secretory tissues.</text>
</comment>
<keyword evidence="8" id="KW-0720">Serine protease</keyword>
<keyword evidence="4 8" id="KW-0812">Transmembrane</keyword>
<comment type="caution">
    <text evidence="10">The sequence shown here is derived from an EMBL/GenBank/DDBJ whole genome shotgun (WGS) entry which is preliminary data.</text>
</comment>
<dbReference type="Gene3D" id="1.10.110.10">
    <property type="entry name" value="Plant lipid-transfer and hydrophobic proteins"/>
    <property type="match status" value="1"/>
</dbReference>
<dbReference type="AlphaFoldDB" id="A0A6A3CWH7"/>
<evidence type="ECO:0000313" key="10">
    <source>
        <dbReference type="EMBL" id="KAE8733945.1"/>
    </source>
</evidence>
<dbReference type="CDD" id="cd01960">
    <property type="entry name" value="nsLTP1"/>
    <property type="match status" value="1"/>
</dbReference>
<feature type="domain" description="Bifunctional inhibitor/plant lipid transfer protein/seed storage helical" evidence="9">
    <location>
        <begin position="320"/>
        <end position="406"/>
    </location>
</feature>
<dbReference type="InterPro" id="IPR016140">
    <property type="entry name" value="Bifunc_inhib/LTP/seed_store"/>
</dbReference>
<dbReference type="InterPro" id="IPR000528">
    <property type="entry name" value="Plant_nsLTP"/>
</dbReference>
<dbReference type="GO" id="GO:0016020">
    <property type="term" value="C:membrane"/>
    <property type="evidence" value="ECO:0007669"/>
    <property type="project" value="UniProtKB-SubCell"/>
</dbReference>
<sequence>MAGDDVENRGGRAKRNINSINNSGGVGYMIEGRESKWTSWLVPMFVVANVTVFVIVMYLNNCPKQNQTRPVVGGCVARFLGRFSFQPLRDNPLFEIGSCRVEQGCGKPSRMEAYNMHLTTCRCHSSPSTHAQLHRYSPRTAVWVRYVSPSVRIGILYLLSGFGGSVLSSLFIRNSISVGASGALFGLLGAILSEQITNWTIYTNKGSALLTLLVIIAINLAIGILPHVDNFAHIGGFLTGFLLGFFLLPHPQLGWFESRNVPVGTRLKSKYKPYQYVMRVASMVLLLAGLGVAPTVLFLGEDRNEHCSWCHYLSCAAVDCTTVTDLISVCATFITYGSPDPYPGSPCCEAITNLSLMTRSTANRRSLCWCLMGLITANNPNSTAIATLPGFCGIPLGFTIEPDTDCNSNIF</sequence>
<evidence type="ECO:0000256" key="2">
    <source>
        <dbReference type="ARBA" id="ARBA00009045"/>
    </source>
</evidence>
<dbReference type="GO" id="GO:0006869">
    <property type="term" value="P:lipid transport"/>
    <property type="evidence" value="ECO:0007669"/>
    <property type="project" value="InterPro"/>
</dbReference>
<feature type="transmembrane region" description="Helical" evidence="8">
    <location>
        <begin position="208"/>
        <end position="225"/>
    </location>
</feature>
<feature type="transmembrane region" description="Helical" evidence="8">
    <location>
        <begin position="231"/>
        <end position="249"/>
    </location>
</feature>
<dbReference type="Pfam" id="PF00234">
    <property type="entry name" value="Tryp_alpha_amyl"/>
    <property type="match status" value="1"/>
</dbReference>
<dbReference type="GO" id="GO:0004252">
    <property type="term" value="F:serine-type endopeptidase activity"/>
    <property type="evidence" value="ECO:0007669"/>
    <property type="project" value="InterPro"/>
</dbReference>
<keyword evidence="7" id="KW-0446">Lipid-binding</keyword>
<feature type="transmembrane region" description="Helical" evidence="8">
    <location>
        <begin position="155"/>
        <end position="172"/>
    </location>
</feature>
<protein>
    <recommendedName>
        <fullName evidence="7 8">Multifunctional fusion protein</fullName>
    </recommendedName>
    <domain>
        <recommendedName>
            <fullName evidence="8">RHOMBOID-like protein</fullName>
            <ecNumber evidence="8">3.4.21.105</ecNumber>
        </recommendedName>
    </domain>
    <domain>
        <recommendedName>
            <fullName evidence="7">Non-specific lipid-transfer protein</fullName>
        </recommendedName>
    </domain>
</protein>
<dbReference type="Proteomes" id="UP000436088">
    <property type="component" value="Unassembled WGS sequence"/>
</dbReference>
<dbReference type="PANTHER" id="PTHR22936:SF86">
    <property type="entry name" value="RHOMBOID-LIKE PROTEIN 3"/>
    <property type="match status" value="1"/>
</dbReference>
<comment type="function">
    <text evidence="8">Serine protease involved in intramembrane proteolysis.</text>
</comment>
<gene>
    <name evidence="10" type="ORF">F3Y22_tig00000916pilonHSYRG00356</name>
</gene>
<dbReference type="InterPro" id="IPR036312">
    <property type="entry name" value="Bifun_inhib/LTP/seed_sf"/>
</dbReference>
<evidence type="ECO:0000256" key="7">
    <source>
        <dbReference type="RuleBase" id="RU000628"/>
    </source>
</evidence>